<proteinExistence type="predicted"/>
<keyword evidence="3" id="KW-1185">Reference proteome</keyword>
<sequence length="196" mass="21779">MRRVDPFTSPARLTGELVELRPADGRDAARLHELMADPEVGRLTGSTHGDDPADAGPSWSADRLAEIYDRWAGAEDRIVWVIVERSTGATVGEALLLDHDPANRSLGYRLWISGARDRGLGTEVTRLAVDHAFAILGAHRVELEVYAFNPRARRVYEKVGFVLEGTRREALRYGDGWVDAHLMAVLEPDWRAARQG</sequence>
<dbReference type="InterPro" id="IPR000182">
    <property type="entry name" value="GNAT_dom"/>
</dbReference>
<evidence type="ECO:0000313" key="3">
    <source>
        <dbReference type="Proteomes" id="UP000219688"/>
    </source>
</evidence>
<dbReference type="PROSITE" id="PS51186">
    <property type="entry name" value="GNAT"/>
    <property type="match status" value="1"/>
</dbReference>
<dbReference type="PANTHER" id="PTHR43610:SF1">
    <property type="entry name" value="N-ACETYLTRANSFERASE DOMAIN-CONTAINING PROTEIN"/>
    <property type="match status" value="1"/>
</dbReference>
<feature type="domain" description="N-acetyltransferase" evidence="1">
    <location>
        <begin position="18"/>
        <end position="184"/>
    </location>
</feature>
<dbReference type="EMBL" id="OBQK01000012">
    <property type="protein sequence ID" value="SOC57294.1"/>
    <property type="molecule type" value="Genomic_DNA"/>
</dbReference>
<dbReference type="RefSeq" id="WP_097188979.1">
    <property type="nucleotide sequence ID" value="NZ_OBQK01000012.1"/>
</dbReference>
<dbReference type="AlphaFoldDB" id="A0A285VT82"/>
<dbReference type="PANTHER" id="PTHR43610">
    <property type="entry name" value="BLL6696 PROTEIN"/>
    <property type="match status" value="1"/>
</dbReference>
<dbReference type="InterPro" id="IPR016181">
    <property type="entry name" value="Acyl_CoA_acyltransferase"/>
</dbReference>
<evidence type="ECO:0000313" key="2">
    <source>
        <dbReference type="EMBL" id="SOC57294.1"/>
    </source>
</evidence>
<name>A0A285VT82_9MICO</name>
<dbReference type="Gene3D" id="3.40.630.30">
    <property type="match status" value="1"/>
</dbReference>
<dbReference type="GO" id="GO:0016747">
    <property type="term" value="F:acyltransferase activity, transferring groups other than amino-acyl groups"/>
    <property type="evidence" value="ECO:0007669"/>
    <property type="project" value="InterPro"/>
</dbReference>
<dbReference type="Pfam" id="PF13302">
    <property type="entry name" value="Acetyltransf_3"/>
    <property type="match status" value="1"/>
</dbReference>
<evidence type="ECO:0000259" key="1">
    <source>
        <dbReference type="PROSITE" id="PS51186"/>
    </source>
</evidence>
<gene>
    <name evidence="2" type="ORF">SAMN05421879_11211</name>
</gene>
<organism evidence="2 3">
    <name type="scientific">Ornithinimicrobium cerasi</name>
    <dbReference type="NCBI Taxonomy" id="2248773"/>
    <lineage>
        <taxon>Bacteria</taxon>
        <taxon>Bacillati</taxon>
        <taxon>Actinomycetota</taxon>
        <taxon>Actinomycetes</taxon>
        <taxon>Micrococcales</taxon>
        <taxon>Ornithinimicrobiaceae</taxon>
        <taxon>Ornithinimicrobium</taxon>
    </lineage>
</organism>
<keyword evidence="2" id="KW-0808">Transferase</keyword>
<dbReference type="Proteomes" id="UP000219688">
    <property type="component" value="Unassembled WGS sequence"/>
</dbReference>
<dbReference type="SUPFAM" id="SSF55729">
    <property type="entry name" value="Acyl-CoA N-acyltransferases (Nat)"/>
    <property type="match status" value="1"/>
</dbReference>
<protein>
    <submittedName>
        <fullName evidence="2">Protein N-acetyltransferase, RimJ/RimL family</fullName>
    </submittedName>
</protein>
<accession>A0A285VT82</accession>
<reference evidence="3" key="1">
    <citation type="submission" date="2017-08" db="EMBL/GenBank/DDBJ databases">
        <authorList>
            <person name="Varghese N."/>
            <person name="Submissions S."/>
        </authorList>
    </citation>
    <scope>NUCLEOTIDE SEQUENCE [LARGE SCALE GENOMIC DNA]</scope>
    <source>
        <strain evidence="3">USBA17B2</strain>
    </source>
</reference>